<name>A0A5D6VGN3_9BACT</name>
<evidence type="ECO:0000256" key="2">
    <source>
        <dbReference type="SAM" id="SignalP"/>
    </source>
</evidence>
<sequence length="318" mass="35151">MWSIFARMRFSVSLLLSVVLGGGLLACQSEQPASSQPAAGAQPQATTHWVTDDLGHRLQLPVQPRRIMALAPSMTEMLFAVADTATIVARTQVCDFPRAVARKPVVNSYPLDLEKLVGLHPDVVFTVEGITSQDDAARLQQLGVPVYFQRYTTVEDVFRGMQQLGQLLGRTAQARHLTDSLRTALAALQKTPPTTGAAPRVLAITWQDPIYVYGQNTLFTDKIRLAGGQNALQEVFAQPYPALTREYILRLNPDVLLGGRFGQLDSTFFKAYPELRRINAYQTRRVFAVTGNLMERPGPRVVASVRELQGLLRQPAQP</sequence>
<dbReference type="GO" id="GO:0071281">
    <property type="term" value="P:cellular response to iron ion"/>
    <property type="evidence" value="ECO:0007669"/>
    <property type="project" value="TreeGrafter"/>
</dbReference>
<protein>
    <submittedName>
        <fullName evidence="4">ABC transporter substrate-binding protein</fullName>
    </submittedName>
</protein>
<reference evidence="4 5" key="1">
    <citation type="submission" date="2019-08" db="EMBL/GenBank/DDBJ databases">
        <authorList>
            <person name="Seo M.-J."/>
        </authorList>
    </citation>
    <scope>NUCLEOTIDE SEQUENCE [LARGE SCALE GENOMIC DNA]</scope>
    <source>
        <strain evidence="4 5">KIGAM108</strain>
    </source>
</reference>
<dbReference type="Proteomes" id="UP000322791">
    <property type="component" value="Unassembled WGS sequence"/>
</dbReference>
<dbReference type="InterPro" id="IPR050902">
    <property type="entry name" value="ABC_Transporter_SBP"/>
</dbReference>
<dbReference type="PROSITE" id="PS50983">
    <property type="entry name" value="FE_B12_PBP"/>
    <property type="match status" value="1"/>
</dbReference>
<feature type="signal peptide" evidence="2">
    <location>
        <begin position="1"/>
        <end position="26"/>
    </location>
</feature>
<dbReference type="EMBL" id="VTHL01000001">
    <property type="protein sequence ID" value="TYZ14585.1"/>
    <property type="molecule type" value="Genomic_DNA"/>
</dbReference>
<dbReference type="AlphaFoldDB" id="A0A5D6VGN3"/>
<dbReference type="PROSITE" id="PS51257">
    <property type="entry name" value="PROKAR_LIPOPROTEIN"/>
    <property type="match status" value="1"/>
</dbReference>
<organism evidence="4 5">
    <name type="scientific">Hymenobacter lutimineralis</name>
    <dbReference type="NCBI Taxonomy" id="2606448"/>
    <lineage>
        <taxon>Bacteria</taxon>
        <taxon>Pseudomonadati</taxon>
        <taxon>Bacteroidota</taxon>
        <taxon>Cytophagia</taxon>
        <taxon>Cytophagales</taxon>
        <taxon>Hymenobacteraceae</taxon>
        <taxon>Hymenobacter</taxon>
    </lineage>
</organism>
<accession>A0A5D6VGN3</accession>
<evidence type="ECO:0000259" key="3">
    <source>
        <dbReference type="PROSITE" id="PS50983"/>
    </source>
</evidence>
<dbReference type="InterPro" id="IPR054828">
    <property type="entry name" value="Vit_B12_bind_prot"/>
</dbReference>
<dbReference type="NCBIfam" id="NF038402">
    <property type="entry name" value="TroA_like"/>
    <property type="match status" value="1"/>
</dbReference>
<dbReference type="Gene3D" id="3.40.50.1980">
    <property type="entry name" value="Nitrogenase molybdenum iron protein domain"/>
    <property type="match status" value="2"/>
</dbReference>
<dbReference type="PANTHER" id="PTHR30535:SF34">
    <property type="entry name" value="MOLYBDATE-BINDING PROTEIN MOLA"/>
    <property type="match status" value="1"/>
</dbReference>
<dbReference type="SUPFAM" id="SSF53807">
    <property type="entry name" value="Helical backbone' metal receptor"/>
    <property type="match status" value="1"/>
</dbReference>
<evidence type="ECO:0000313" key="4">
    <source>
        <dbReference type="EMBL" id="TYZ14585.1"/>
    </source>
</evidence>
<feature type="chain" id="PRO_5022968947" evidence="2">
    <location>
        <begin position="27"/>
        <end position="318"/>
    </location>
</feature>
<gene>
    <name evidence="4" type="ORF">FY528_01005</name>
</gene>
<dbReference type="InterPro" id="IPR002491">
    <property type="entry name" value="ABC_transptr_periplasmic_BD"/>
</dbReference>
<keyword evidence="5" id="KW-1185">Reference proteome</keyword>
<dbReference type="PANTHER" id="PTHR30535">
    <property type="entry name" value="VITAMIN B12-BINDING PROTEIN"/>
    <property type="match status" value="1"/>
</dbReference>
<feature type="domain" description="Fe/B12 periplasmic-binding" evidence="3">
    <location>
        <begin position="66"/>
        <end position="316"/>
    </location>
</feature>
<evidence type="ECO:0000313" key="5">
    <source>
        <dbReference type="Proteomes" id="UP000322791"/>
    </source>
</evidence>
<proteinExistence type="predicted"/>
<comment type="caution">
    <text evidence="4">The sequence shown here is derived from an EMBL/GenBank/DDBJ whole genome shotgun (WGS) entry which is preliminary data.</text>
</comment>
<evidence type="ECO:0000256" key="1">
    <source>
        <dbReference type="ARBA" id="ARBA00022729"/>
    </source>
</evidence>
<keyword evidence="1 2" id="KW-0732">Signal</keyword>
<dbReference type="Pfam" id="PF01497">
    <property type="entry name" value="Peripla_BP_2"/>
    <property type="match status" value="1"/>
</dbReference>